<dbReference type="EMBL" id="JACXRZ010000006">
    <property type="protein sequence ID" value="MBD3143689.1"/>
    <property type="molecule type" value="Genomic_DNA"/>
</dbReference>
<keyword evidence="1" id="KW-1133">Transmembrane helix</keyword>
<keyword evidence="3" id="KW-1185">Reference proteome</keyword>
<sequence length="68" mass="7834">MRGRIDDFLGRSLPEREHVLIARAERAETWNDLLKTGSLVGRTRPFHLLRWLAFVLFVAGFLLDLLAS</sequence>
<organism evidence="2 3">
    <name type="scientific">Microbispora bryophytorum subsp. camponoti</name>
    <dbReference type="NCBI Taxonomy" id="1677852"/>
    <lineage>
        <taxon>Bacteria</taxon>
        <taxon>Bacillati</taxon>
        <taxon>Actinomycetota</taxon>
        <taxon>Actinomycetes</taxon>
        <taxon>Streptosporangiales</taxon>
        <taxon>Streptosporangiaceae</taxon>
        <taxon>Microbispora</taxon>
    </lineage>
</organism>
<protein>
    <recommendedName>
        <fullName evidence="4">DUF3040 domain-containing protein</fullName>
    </recommendedName>
</protein>
<proteinExistence type="predicted"/>
<dbReference type="RefSeq" id="WP_191051337.1">
    <property type="nucleotide sequence ID" value="NZ_JACXRZ010000006.1"/>
</dbReference>
<gene>
    <name evidence="2" type="ORF">IEQ31_10930</name>
</gene>
<evidence type="ECO:0008006" key="4">
    <source>
        <dbReference type="Google" id="ProtNLM"/>
    </source>
</evidence>
<name>A0ABR8L1U6_9ACTN</name>
<feature type="transmembrane region" description="Helical" evidence="1">
    <location>
        <begin position="48"/>
        <end position="67"/>
    </location>
</feature>
<evidence type="ECO:0000256" key="1">
    <source>
        <dbReference type="SAM" id="Phobius"/>
    </source>
</evidence>
<evidence type="ECO:0000313" key="2">
    <source>
        <dbReference type="EMBL" id="MBD3143689.1"/>
    </source>
</evidence>
<evidence type="ECO:0000313" key="3">
    <source>
        <dbReference type="Proteomes" id="UP000653231"/>
    </source>
</evidence>
<keyword evidence="1" id="KW-0472">Membrane</keyword>
<dbReference type="Proteomes" id="UP000653231">
    <property type="component" value="Unassembled WGS sequence"/>
</dbReference>
<reference evidence="2 3" key="1">
    <citation type="submission" date="2020-09" db="EMBL/GenBank/DDBJ databases">
        <title>Actinomycete isolated from the Camponotus japonicus Mayr.</title>
        <authorList>
            <person name="Gong X."/>
        </authorList>
    </citation>
    <scope>NUCLEOTIDE SEQUENCE [LARGE SCALE GENOMIC DNA]</scope>
    <source>
        <strain evidence="2 3">2C-HV3</strain>
    </source>
</reference>
<comment type="caution">
    <text evidence="2">The sequence shown here is derived from an EMBL/GenBank/DDBJ whole genome shotgun (WGS) entry which is preliminary data.</text>
</comment>
<keyword evidence="1" id="KW-0812">Transmembrane</keyword>
<accession>A0ABR8L1U6</accession>